<gene>
    <name evidence="2" type="ORF">QBC37DRAFT_416540</name>
</gene>
<feature type="chain" id="PRO_5042982833" evidence="1">
    <location>
        <begin position="23"/>
        <end position="232"/>
    </location>
</feature>
<evidence type="ECO:0000313" key="3">
    <source>
        <dbReference type="Proteomes" id="UP001301769"/>
    </source>
</evidence>
<protein>
    <submittedName>
        <fullName evidence="2">Uncharacterized protein</fullName>
    </submittedName>
</protein>
<evidence type="ECO:0000256" key="1">
    <source>
        <dbReference type="SAM" id="SignalP"/>
    </source>
</evidence>
<feature type="signal peptide" evidence="1">
    <location>
        <begin position="1"/>
        <end position="22"/>
    </location>
</feature>
<accession>A0AAN7BD40</accession>
<dbReference type="Proteomes" id="UP001301769">
    <property type="component" value="Unassembled WGS sequence"/>
</dbReference>
<keyword evidence="1" id="KW-0732">Signal</keyword>
<keyword evidence="3" id="KW-1185">Reference proteome</keyword>
<dbReference type="AlphaFoldDB" id="A0AAN7BD40"/>
<organism evidence="2 3">
    <name type="scientific">Rhypophila decipiens</name>
    <dbReference type="NCBI Taxonomy" id="261697"/>
    <lineage>
        <taxon>Eukaryota</taxon>
        <taxon>Fungi</taxon>
        <taxon>Dikarya</taxon>
        <taxon>Ascomycota</taxon>
        <taxon>Pezizomycotina</taxon>
        <taxon>Sordariomycetes</taxon>
        <taxon>Sordariomycetidae</taxon>
        <taxon>Sordariales</taxon>
        <taxon>Naviculisporaceae</taxon>
        <taxon>Rhypophila</taxon>
    </lineage>
</organism>
<evidence type="ECO:0000313" key="2">
    <source>
        <dbReference type="EMBL" id="KAK4216565.1"/>
    </source>
</evidence>
<name>A0AAN7BD40_9PEZI</name>
<reference evidence="2" key="1">
    <citation type="journal article" date="2023" name="Mol. Phylogenet. Evol.">
        <title>Genome-scale phylogeny and comparative genomics of the fungal order Sordariales.</title>
        <authorList>
            <person name="Hensen N."/>
            <person name="Bonometti L."/>
            <person name="Westerberg I."/>
            <person name="Brannstrom I.O."/>
            <person name="Guillou S."/>
            <person name="Cros-Aarteil S."/>
            <person name="Calhoun S."/>
            <person name="Haridas S."/>
            <person name="Kuo A."/>
            <person name="Mondo S."/>
            <person name="Pangilinan J."/>
            <person name="Riley R."/>
            <person name="LaButti K."/>
            <person name="Andreopoulos B."/>
            <person name="Lipzen A."/>
            <person name="Chen C."/>
            <person name="Yan M."/>
            <person name="Daum C."/>
            <person name="Ng V."/>
            <person name="Clum A."/>
            <person name="Steindorff A."/>
            <person name="Ohm R.A."/>
            <person name="Martin F."/>
            <person name="Silar P."/>
            <person name="Natvig D.O."/>
            <person name="Lalanne C."/>
            <person name="Gautier V."/>
            <person name="Ament-Velasquez S.L."/>
            <person name="Kruys A."/>
            <person name="Hutchinson M.I."/>
            <person name="Powell A.J."/>
            <person name="Barry K."/>
            <person name="Miller A.N."/>
            <person name="Grigoriev I.V."/>
            <person name="Debuchy R."/>
            <person name="Gladieux P."/>
            <person name="Hiltunen Thoren M."/>
            <person name="Johannesson H."/>
        </authorList>
    </citation>
    <scope>NUCLEOTIDE SEQUENCE</scope>
    <source>
        <strain evidence="2">PSN293</strain>
    </source>
</reference>
<sequence length="232" mass="26127">MKTKTILHLGLASLLISLGVTAAVLQSNIRDPLPLEVIPGNAKATLGLVPTSEQLFNISSLVIKQNNTENRFLLTTVYLNGNIPPSQLQKLQFQTLNRYGNPMEKAVLTITGGTFERIHQEDDPSITLSYPFRAINIANQGFPIVNLEFLDHMGRPLPYLHLGTGKQSIRAQFLVPMSYLEPEEYFFEVSARMWDEEKDEPGIYLFGFGLLHTFIDWPWEVKKAASPIGGRW</sequence>
<proteinExistence type="predicted"/>
<dbReference type="EMBL" id="MU858067">
    <property type="protein sequence ID" value="KAK4216565.1"/>
    <property type="molecule type" value="Genomic_DNA"/>
</dbReference>
<comment type="caution">
    <text evidence="2">The sequence shown here is derived from an EMBL/GenBank/DDBJ whole genome shotgun (WGS) entry which is preliminary data.</text>
</comment>
<reference evidence="2" key="2">
    <citation type="submission" date="2023-05" db="EMBL/GenBank/DDBJ databases">
        <authorList>
            <consortium name="Lawrence Berkeley National Laboratory"/>
            <person name="Steindorff A."/>
            <person name="Hensen N."/>
            <person name="Bonometti L."/>
            <person name="Westerberg I."/>
            <person name="Brannstrom I.O."/>
            <person name="Guillou S."/>
            <person name="Cros-Aarteil S."/>
            <person name="Calhoun S."/>
            <person name="Haridas S."/>
            <person name="Kuo A."/>
            <person name="Mondo S."/>
            <person name="Pangilinan J."/>
            <person name="Riley R."/>
            <person name="Labutti K."/>
            <person name="Andreopoulos B."/>
            <person name="Lipzen A."/>
            <person name="Chen C."/>
            <person name="Yanf M."/>
            <person name="Daum C."/>
            <person name="Ng V."/>
            <person name="Clum A."/>
            <person name="Ohm R."/>
            <person name="Martin F."/>
            <person name="Silar P."/>
            <person name="Natvig D."/>
            <person name="Lalanne C."/>
            <person name="Gautier V."/>
            <person name="Ament-Velasquez S.L."/>
            <person name="Kruys A."/>
            <person name="Hutchinson M.I."/>
            <person name="Powell A.J."/>
            <person name="Barry K."/>
            <person name="Miller A.N."/>
            <person name="Grigoriev I.V."/>
            <person name="Debuchy R."/>
            <person name="Gladieux P."/>
            <person name="Thoren M.H."/>
            <person name="Johannesson H."/>
        </authorList>
    </citation>
    <scope>NUCLEOTIDE SEQUENCE</scope>
    <source>
        <strain evidence="2">PSN293</strain>
    </source>
</reference>